<name>A0A1L3LKH3_9HYPH</name>
<dbReference type="GO" id="GO:0008889">
    <property type="term" value="F:glycerophosphodiester phosphodiesterase activity"/>
    <property type="evidence" value="ECO:0007669"/>
    <property type="project" value="UniProtKB-EC"/>
</dbReference>
<dbReference type="InterPro" id="IPR027372">
    <property type="entry name" value="Phytase-like_dom"/>
</dbReference>
<dbReference type="EMBL" id="CP013107">
    <property type="protein sequence ID" value="APG90565.1"/>
    <property type="molecule type" value="Genomic_DNA"/>
</dbReference>
<organism evidence="1 2">
    <name type="scientific">Sinorhizobium americanum</name>
    <dbReference type="NCBI Taxonomy" id="194963"/>
    <lineage>
        <taxon>Bacteria</taxon>
        <taxon>Pseudomonadati</taxon>
        <taxon>Pseudomonadota</taxon>
        <taxon>Alphaproteobacteria</taxon>
        <taxon>Hyphomicrobiales</taxon>
        <taxon>Rhizobiaceae</taxon>
        <taxon>Sinorhizobium/Ensifer group</taxon>
        <taxon>Sinorhizobium</taxon>
    </lineage>
</organism>
<dbReference type="STRING" id="194963.SAMCFNEI73_Ch1251"/>
<dbReference type="KEGG" id="same:SAMCFNEI73_Ch1251"/>
<protein>
    <submittedName>
        <fullName evidence="1">Glycerophosphoryl diester phosphodiesterase</fullName>
        <ecNumber evidence="1">3.1.4.46</ecNumber>
    </submittedName>
</protein>
<keyword evidence="1" id="KW-0378">Hydrolase</keyword>
<evidence type="ECO:0000313" key="2">
    <source>
        <dbReference type="Proteomes" id="UP000182306"/>
    </source>
</evidence>
<proteinExistence type="predicted"/>
<dbReference type="EC" id="3.1.4.46" evidence="1"/>
<reference evidence="1 2" key="1">
    <citation type="submission" date="2015-10" db="EMBL/GenBank/DDBJ databases">
        <title>Genomic differences between typical nodule nitrogen-fixing rhizobial strains and those coming from bean seeds.</title>
        <authorList>
            <person name="Peralta H."/>
            <person name="Aguilar-Vera A."/>
            <person name="Diaz R."/>
            <person name="Mora Y."/>
            <person name="Martinez-Batallar G."/>
            <person name="Salazar E."/>
            <person name="Vargas-Lagunas C."/>
            <person name="Encarnacion S."/>
            <person name="Girard L."/>
            <person name="Mora J."/>
        </authorList>
    </citation>
    <scope>NUCLEOTIDE SEQUENCE [LARGE SCALE GENOMIC DNA]</scope>
    <source>
        <strain evidence="1 2">CFNEI 73</strain>
    </source>
</reference>
<accession>A0A1L3LKH3</accession>
<dbReference type="AlphaFoldDB" id="A0A1L3LKH3"/>
<dbReference type="PANTHER" id="PTHR37957:SF1">
    <property type="entry name" value="PHYTASE-LIKE DOMAIN-CONTAINING PROTEIN"/>
    <property type="match status" value="1"/>
</dbReference>
<dbReference type="OrthoDB" id="9795869at2"/>
<sequence>MTKSILAAALTLLSATTALADEKAFPATLKAHAVLPANTIIAAPADAAEYLMTSGKFSTADRKRATELGSVPGKDGVRPTGLSLPFNGQPMQGFSGIKAMPDGTFWSLSDNGFGNKLNSTDAMLMLHHLKIDWDAGKVEALKTVFLSDPDRKAPFPIVMEGSAKRYLTGGDFDVESIQPVADGFWVGEEFGPYLLKFDTAGKLTDVTPTMVDGKPVLSPDNPTLTLQADPSKKTPAFNLKRSGGYEGLALSKDGAKLYGLLEGPIWTDGETVEQADGRPALRIVELDAAAKTWTGRSWLYPLAEGGEAIGDFNMLDEKTALVIERDNGAGTADKACADSKDPKPDCFAVGSKLKRVYKIAMDDENVGKAVRKIGYIDLLKIADPDNKKRQGGGDGYYDMPFVTIENVDRVDDTHVIVGNDNNLPFSAGRALDKADDNEFVLLEVGEFLKAE</sequence>
<dbReference type="Proteomes" id="UP000182306">
    <property type="component" value="Chromosome"/>
</dbReference>
<dbReference type="Pfam" id="PF13449">
    <property type="entry name" value="Phytase-like"/>
    <property type="match status" value="1"/>
</dbReference>
<dbReference type="RefSeq" id="WP_064252232.1">
    <property type="nucleotide sequence ID" value="NZ_CP013107.1"/>
</dbReference>
<keyword evidence="2" id="KW-1185">Reference proteome</keyword>
<evidence type="ECO:0000313" key="1">
    <source>
        <dbReference type="EMBL" id="APG90565.1"/>
    </source>
</evidence>
<dbReference type="PANTHER" id="PTHR37957">
    <property type="entry name" value="BLR7070 PROTEIN"/>
    <property type="match status" value="1"/>
</dbReference>
<gene>
    <name evidence="1" type="ORF">SAMCFNEI73_Ch1251</name>
</gene>